<dbReference type="OrthoDB" id="9791837at2"/>
<gene>
    <name evidence="1" type="ORF">EDD76_11436</name>
</gene>
<dbReference type="GO" id="GO:0008168">
    <property type="term" value="F:methyltransferase activity"/>
    <property type="evidence" value="ECO:0007669"/>
    <property type="project" value="UniProtKB-KW"/>
</dbReference>
<name>A0A4R1QPA0_9FIRM</name>
<dbReference type="CDD" id="cd02440">
    <property type="entry name" value="AdoMet_MTases"/>
    <property type="match status" value="1"/>
</dbReference>
<dbReference type="STRING" id="1469948.GCA_000732725_01132"/>
<dbReference type="Proteomes" id="UP000295718">
    <property type="component" value="Unassembled WGS sequence"/>
</dbReference>
<dbReference type="SUPFAM" id="SSF53335">
    <property type="entry name" value="S-adenosyl-L-methionine-dependent methyltransferases"/>
    <property type="match status" value="1"/>
</dbReference>
<dbReference type="InterPro" id="IPR029063">
    <property type="entry name" value="SAM-dependent_MTases_sf"/>
</dbReference>
<sequence>MQDKILKQNKEAWDAIADDWFGTTALPIYGVFIPTETELSLFGDVKGKRLLDIGCGSGHSLKYHGDNGASELWGIDISTKQIENANRFLQESGYTPKLFNSPMEINPGIPADYFDIVYSIYALGWTVDIERTFRLISAYLKKDGVLIFSWDHPFLSCVDTEDDRLIFNGNYFETEPFTFQKDGNDLFAYNRKFSDYINPLARAGFAVEVLVEETDKAALEGGGEFRSNYYSPVKAKRFPLSFIIKARKL</sequence>
<reference evidence="1 2" key="1">
    <citation type="submission" date="2019-03" db="EMBL/GenBank/DDBJ databases">
        <title>Genomic Encyclopedia of Type Strains, Phase IV (KMG-IV): sequencing the most valuable type-strain genomes for metagenomic binning, comparative biology and taxonomic classification.</title>
        <authorList>
            <person name="Goeker M."/>
        </authorList>
    </citation>
    <scope>NUCLEOTIDE SEQUENCE [LARGE SCALE GENOMIC DNA]</scope>
    <source>
        <strain evidence="1 2">DSM 100556</strain>
    </source>
</reference>
<dbReference type="EMBL" id="SLUO01000014">
    <property type="protein sequence ID" value="TCL55626.1"/>
    <property type="molecule type" value="Genomic_DNA"/>
</dbReference>
<dbReference type="Pfam" id="PF13489">
    <property type="entry name" value="Methyltransf_23"/>
    <property type="match status" value="1"/>
</dbReference>
<keyword evidence="1" id="KW-0489">Methyltransferase</keyword>
<dbReference type="AlphaFoldDB" id="A0A4R1QPA0"/>
<proteinExistence type="predicted"/>
<evidence type="ECO:0000313" key="2">
    <source>
        <dbReference type="Proteomes" id="UP000295718"/>
    </source>
</evidence>
<keyword evidence="2" id="KW-1185">Reference proteome</keyword>
<dbReference type="RefSeq" id="WP_031389858.1">
    <property type="nucleotide sequence ID" value="NZ_JPNB01000001.1"/>
</dbReference>
<dbReference type="Gene3D" id="3.40.50.150">
    <property type="entry name" value="Vaccinia Virus protein VP39"/>
    <property type="match status" value="1"/>
</dbReference>
<keyword evidence="1" id="KW-0808">Transferase</keyword>
<evidence type="ECO:0000313" key="1">
    <source>
        <dbReference type="EMBL" id="TCL55626.1"/>
    </source>
</evidence>
<protein>
    <submittedName>
        <fullName evidence="1">Methyltransferase family protein</fullName>
    </submittedName>
</protein>
<accession>A0A4R1QPA0</accession>
<dbReference type="PANTHER" id="PTHR43861:SF1">
    <property type="entry name" value="TRANS-ACONITATE 2-METHYLTRANSFERASE"/>
    <property type="match status" value="1"/>
</dbReference>
<dbReference type="GO" id="GO:0032259">
    <property type="term" value="P:methylation"/>
    <property type="evidence" value="ECO:0007669"/>
    <property type="project" value="UniProtKB-KW"/>
</dbReference>
<dbReference type="PANTHER" id="PTHR43861">
    <property type="entry name" value="TRANS-ACONITATE 2-METHYLTRANSFERASE-RELATED"/>
    <property type="match status" value="1"/>
</dbReference>
<comment type="caution">
    <text evidence="1">The sequence shown here is derived from an EMBL/GenBank/DDBJ whole genome shotgun (WGS) entry which is preliminary data.</text>
</comment>
<organism evidence="1 2">
    <name type="scientific">Kineothrix alysoides</name>
    <dbReference type="NCBI Taxonomy" id="1469948"/>
    <lineage>
        <taxon>Bacteria</taxon>
        <taxon>Bacillati</taxon>
        <taxon>Bacillota</taxon>
        <taxon>Clostridia</taxon>
        <taxon>Lachnospirales</taxon>
        <taxon>Lachnospiraceae</taxon>
        <taxon>Kineothrix</taxon>
    </lineage>
</organism>